<evidence type="ECO:0000259" key="2">
    <source>
        <dbReference type="SMART" id="SM00347"/>
    </source>
</evidence>
<feature type="compositionally biased region" description="Low complexity" evidence="1">
    <location>
        <begin position="19"/>
        <end position="35"/>
    </location>
</feature>
<dbReference type="Pfam" id="PF12802">
    <property type="entry name" value="MarR_2"/>
    <property type="match status" value="1"/>
</dbReference>
<dbReference type="PANTHER" id="PTHR33164:SF99">
    <property type="entry name" value="MARR FAMILY REGULATORY PROTEIN"/>
    <property type="match status" value="1"/>
</dbReference>
<accession>A0AAU2V4H4</accession>
<dbReference type="InterPro" id="IPR036390">
    <property type="entry name" value="WH_DNA-bd_sf"/>
</dbReference>
<dbReference type="InterPro" id="IPR000835">
    <property type="entry name" value="HTH_MarR-typ"/>
</dbReference>
<proteinExistence type="predicted"/>
<gene>
    <name evidence="3" type="ORF">OG549_17690</name>
</gene>
<sequence>MDNVVDEKKVNQVVDSRNGASADPGARGGSAAPAGRPAPLPDAPGYELPLLLFAGFRSLIDRLHAELARQGHPDIRPAHGFALQAIGLPGSTASEIGRRLGVSKQAAGKTVDRLIALGYAERADDPADARRKLVRLTPHGLDALTRSAAIFDELRASWADALGRDRLHELEASLRTAVPPEAFRLDASSWLGS</sequence>
<feature type="compositionally biased region" description="Basic and acidic residues" evidence="1">
    <location>
        <begin position="1"/>
        <end position="10"/>
    </location>
</feature>
<dbReference type="AlphaFoldDB" id="A0AAU2V4H4"/>
<organism evidence="3">
    <name type="scientific">Streptomyces sp. NBC_00003</name>
    <dbReference type="NCBI Taxonomy" id="2903608"/>
    <lineage>
        <taxon>Bacteria</taxon>
        <taxon>Bacillati</taxon>
        <taxon>Actinomycetota</taxon>
        <taxon>Actinomycetes</taxon>
        <taxon>Kitasatosporales</taxon>
        <taxon>Streptomycetaceae</taxon>
        <taxon>Streptomyces</taxon>
    </lineage>
</organism>
<dbReference type="InterPro" id="IPR039422">
    <property type="entry name" value="MarR/SlyA-like"/>
</dbReference>
<feature type="region of interest" description="Disordered" evidence="1">
    <location>
        <begin position="1"/>
        <end position="40"/>
    </location>
</feature>
<protein>
    <submittedName>
        <fullName evidence="3">MarR family winged helix-turn-helix transcriptional regulator</fullName>
    </submittedName>
</protein>
<reference evidence="3" key="1">
    <citation type="submission" date="2022-10" db="EMBL/GenBank/DDBJ databases">
        <title>The complete genomes of actinobacterial strains from the NBC collection.</title>
        <authorList>
            <person name="Joergensen T.S."/>
            <person name="Alvarez Arevalo M."/>
            <person name="Sterndorff E.B."/>
            <person name="Faurdal D."/>
            <person name="Vuksanovic O."/>
            <person name="Mourched A.-S."/>
            <person name="Charusanti P."/>
            <person name="Shaw S."/>
            <person name="Blin K."/>
            <person name="Weber T."/>
        </authorList>
    </citation>
    <scope>NUCLEOTIDE SEQUENCE</scope>
    <source>
        <strain evidence="3">NBC_00003</strain>
    </source>
</reference>
<dbReference type="Gene3D" id="1.10.10.10">
    <property type="entry name" value="Winged helix-like DNA-binding domain superfamily/Winged helix DNA-binding domain"/>
    <property type="match status" value="1"/>
</dbReference>
<evidence type="ECO:0000256" key="1">
    <source>
        <dbReference type="SAM" id="MobiDB-lite"/>
    </source>
</evidence>
<dbReference type="GO" id="GO:0003700">
    <property type="term" value="F:DNA-binding transcription factor activity"/>
    <property type="evidence" value="ECO:0007669"/>
    <property type="project" value="InterPro"/>
</dbReference>
<name>A0AAU2V4H4_9ACTN</name>
<dbReference type="InterPro" id="IPR036388">
    <property type="entry name" value="WH-like_DNA-bd_sf"/>
</dbReference>
<dbReference type="SMART" id="SM00347">
    <property type="entry name" value="HTH_MARR"/>
    <property type="match status" value="1"/>
</dbReference>
<evidence type="ECO:0000313" key="3">
    <source>
        <dbReference type="EMBL" id="WTW62338.1"/>
    </source>
</evidence>
<feature type="domain" description="HTH marR-type" evidence="2">
    <location>
        <begin position="68"/>
        <end position="167"/>
    </location>
</feature>
<dbReference type="EMBL" id="CP108318">
    <property type="protein sequence ID" value="WTW62338.1"/>
    <property type="molecule type" value="Genomic_DNA"/>
</dbReference>
<dbReference type="SUPFAM" id="SSF46785">
    <property type="entry name" value="Winged helix' DNA-binding domain"/>
    <property type="match status" value="1"/>
</dbReference>
<dbReference type="GO" id="GO:0006950">
    <property type="term" value="P:response to stress"/>
    <property type="evidence" value="ECO:0007669"/>
    <property type="project" value="TreeGrafter"/>
</dbReference>
<dbReference type="PANTHER" id="PTHR33164">
    <property type="entry name" value="TRANSCRIPTIONAL REGULATOR, MARR FAMILY"/>
    <property type="match status" value="1"/>
</dbReference>